<feature type="compositionally biased region" description="Basic and acidic residues" evidence="11">
    <location>
        <begin position="69"/>
        <end position="78"/>
    </location>
</feature>
<dbReference type="PROSITE" id="PS50059">
    <property type="entry name" value="FKBP_PPIASE"/>
    <property type="match status" value="1"/>
</dbReference>
<evidence type="ECO:0000313" key="14">
    <source>
        <dbReference type="Proteomes" id="UP001320148"/>
    </source>
</evidence>
<dbReference type="GO" id="GO:0016853">
    <property type="term" value="F:isomerase activity"/>
    <property type="evidence" value="ECO:0007669"/>
    <property type="project" value="UniProtKB-KW"/>
</dbReference>
<dbReference type="InterPro" id="IPR046357">
    <property type="entry name" value="PPIase_dom_sf"/>
</dbReference>
<evidence type="ECO:0000256" key="3">
    <source>
        <dbReference type="ARBA" id="ARBA00006577"/>
    </source>
</evidence>
<dbReference type="RefSeq" id="WP_236892601.1">
    <property type="nucleotide sequence ID" value="NZ_AP024488.1"/>
</dbReference>
<dbReference type="EMBL" id="AP024488">
    <property type="protein sequence ID" value="BCS96268.1"/>
    <property type="molecule type" value="Genomic_DNA"/>
</dbReference>
<dbReference type="InterPro" id="IPR001179">
    <property type="entry name" value="PPIase_FKBP_dom"/>
</dbReference>
<comment type="similarity">
    <text evidence="3 10">Belongs to the FKBP-type PPIase family.</text>
</comment>
<protein>
    <recommendedName>
        <fullName evidence="10">Peptidyl-prolyl cis-trans isomerase</fullName>
        <ecNumber evidence="10">5.2.1.8</ecNumber>
    </recommendedName>
</protein>
<dbReference type="EC" id="5.2.1.8" evidence="10"/>
<evidence type="ECO:0000256" key="7">
    <source>
        <dbReference type="ARBA" id="ARBA00023235"/>
    </source>
</evidence>
<keyword evidence="6" id="KW-0143">Chaperone</keyword>
<feature type="region of interest" description="Disordered" evidence="11">
    <location>
        <begin position="66"/>
        <end position="92"/>
    </location>
</feature>
<evidence type="ECO:0000256" key="5">
    <source>
        <dbReference type="ARBA" id="ARBA00023110"/>
    </source>
</evidence>
<keyword evidence="4" id="KW-0963">Cytoplasm</keyword>
<evidence type="ECO:0000256" key="9">
    <source>
        <dbReference type="PROSITE-ProRule" id="PRU00277"/>
    </source>
</evidence>
<sequence length="166" mass="17460">MEKVENGLFVQVAYKGTLGDGEVFDSSEGREPLEVQMGAGQLIPGFEAALIDMAKGDKKTFTLDPEEAYGERSDEHTMDFPASDVPPEMNPQVGQTIALTTPEGQQVPAVITSVDDEKVSVDLNHPLAGESLTFEIEVVGITKEATQKAEGGCSPSDCGGCGGGCH</sequence>
<dbReference type="Proteomes" id="UP001320148">
    <property type="component" value="Chromosome"/>
</dbReference>
<evidence type="ECO:0000256" key="6">
    <source>
        <dbReference type="ARBA" id="ARBA00023186"/>
    </source>
</evidence>
<evidence type="ECO:0000256" key="2">
    <source>
        <dbReference type="ARBA" id="ARBA00004496"/>
    </source>
</evidence>
<evidence type="ECO:0000256" key="10">
    <source>
        <dbReference type="RuleBase" id="RU003915"/>
    </source>
</evidence>
<organism evidence="13 14">
    <name type="scientific">Desulfoluna limicola</name>
    <dbReference type="NCBI Taxonomy" id="2810562"/>
    <lineage>
        <taxon>Bacteria</taxon>
        <taxon>Pseudomonadati</taxon>
        <taxon>Thermodesulfobacteriota</taxon>
        <taxon>Desulfobacteria</taxon>
        <taxon>Desulfobacterales</taxon>
        <taxon>Desulfolunaceae</taxon>
        <taxon>Desulfoluna</taxon>
    </lineage>
</organism>
<feature type="domain" description="PPIase FKBP-type" evidence="12">
    <location>
        <begin position="7"/>
        <end position="87"/>
    </location>
</feature>
<keyword evidence="7 9" id="KW-0413">Isomerase</keyword>
<keyword evidence="5 9" id="KW-0697">Rotamase</keyword>
<dbReference type="Gene3D" id="3.10.50.40">
    <property type="match status" value="1"/>
</dbReference>
<accession>A0ABN6F3B4</accession>
<reference evidence="13 14" key="1">
    <citation type="submission" date="2021-02" db="EMBL/GenBank/DDBJ databases">
        <title>Complete genome of Desulfoluna sp. strain ASN36.</title>
        <authorList>
            <person name="Takahashi A."/>
            <person name="Kojima H."/>
            <person name="Fukui M."/>
        </authorList>
    </citation>
    <scope>NUCLEOTIDE SEQUENCE [LARGE SCALE GENOMIC DNA]</scope>
    <source>
        <strain evidence="13 14">ASN36</strain>
    </source>
</reference>
<name>A0ABN6F3B4_9BACT</name>
<comment type="catalytic activity">
    <reaction evidence="1 9 10">
        <text>[protein]-peptidylproline (omega=180) = [protein]-peptidylproline (omega=0)</text>
        <dbReference type="Rhea" id="RHEA:16237"/>
        <dbReference type="Rhea" id="RHEA-COMP:10747"/>
        <dbReference type="Rhea" id="RHEA-COMP:10748"/>
        <dbReference type="ChEBI" id="CHEBI:83833"/>
        <dbReference type="ChEBI" id="CHEBI:83834"/>
        <dbReference type="EC" id="5.2.1.8"/>
    </reaction>
</comment>
<dbReference type="Pfam" id="PF00254">
    <property type="entry name" value="FKBP_C"/>
    <property type="match status" value="1"/>
</dbReference>
<comment type="subcellular location">
    <subcellularLocation>
        <location evidence="2">Cytoplasm</location>
    </subcellularLocation>
</comment>
<evidence type="ECO:0000256" key="8">
    <source>
        <dbReference type="ARBA" id="ARBA00037071"/>
    </source>
</evidence>
<dbReference type="PANTHER" id="PTHR47861">
    <property type="entry name" value="FKBP-TYPE PEPTIDYL-PROLYL CIS-TRANS ISOMERASE SLYD"/>
    <property type="match status" value="1"/>
</dbReference>
<evidence type="ECO:0000256" key="1">
    <source>
        <dbReference type="ARBA" id="ARBA00000971"/>
    </source>
</evidence>
<dbReference type="PANTHER" id="PTHR47861:SF3">
    <property type="entry name" value="FKBP-TYPE PEPTIDYL-PROLYL CIS-TRANS ISOMERASE SLYD"/>
    <property type="match status" value="1"/>
</dbReference>
<evidence type="ECO:0000256" key="11">
    <source>
        <dbReference type="SAM" id="MobiDB-lite"/>
    </source>
</evidence>
<evidence type="ECO:0000313" key="13">
    <source>
        <dbReference type="EMBL" id="BCS96268.1"/>
    </source>
</evidence>
<proteinExistence type="inferred from homology"/>
<comment type="function">
    <text evidence="8">Also involved in hydrogenase metallocenter assembly, probably by participating in the nickel insertion step. This function in hydrogenase biosynthesis requires chaperone activity and the presence of the metal-binding domain, but not PPIase activity.</text>
</comment>
<evidence type="ECO:0000259" key="12">
    <source>
        <dbReference type="PROSITE" id="PS50059"/>
    </source>
</evidence>
<dbReference type="SUPFAM" id="SSF54534">
    <property type="entry name" value="FKBP-like"/>
    <property type="match status" value="1"/>
</dbReference>
<gene>
    <name evidence="13" type="ORF">DSLASN_19000</name>
</gene>
<keyword evidence="14" id="KW-1185">Reference proteome</keyword>
<evidence type="ECO:0000256" key="4">
    <source>
        <dbReference type="ARBA" id="ARBA00022490"/>
    </source>
</evidence>